<dbReference type="CDD" id="cd00104">
    <property type="entry name" value="KAZAL_FS"/>
    <property type="match status" value="1"/>
</dbReference>
<evidence type="ECO:0000259" key="7">
    <source>
        <dbReference type="PROSITE" id="PS51465"/>
    </source>
</evidence>
<dbReference type="Pfam" id="PF07648">
    <property type="entry name" value="Kazal_2"/>
    <property type="match status" value="1"/>
</dbReference>
<dbReference type="KEGG" id="nve:5505681"/>
<dbReference type="GO" id="GO:0005518">
    <property type="term" value="F:collagen binding"/>
    <property type="evidence" value="ECO:0000318"/>
    <property type="project" value="GO_Central"/>
</dbReference>
<evidence type="ECO:0000256" key="2">
    <source>
        <dbReference type="ARBA" id="ARBA00022525"/>
    </source>
</evidence>
<dbReference type="SUPFAM" id="SSF100895">
    <property type="entry name" value="Kazal-type serine protease inhibitors"/>
    <property type="match status" value="1"/>
</dbReference>
<sequence length="230" mass="26367">MLPIRSLFLALLACLALVSAQRQAYGPCRDTFCPRGGVCTPYVEGDRSYTTCECPTSCPDLDDPVCSIFNQEFKNACEMHKYACKLQMSMAIKNAGACVKPTDPKMMGMTDCPKWMLEQFPYRFLDWLYLTRELSRDPRFEIAKRGEQLTGDEIKEVLAWEFNNWDLNKNGIWDKEELDLVQTILMPIEGCSFGFLKSCDLDGKGDMDRREWMMCFPEGVIDISTGSRRH</sequence>
<dbReference type="GO" id="GO:0005615">
    <property type="term" value="C:extracellular space"/>
    <property type="evidence" value="ECO:0000318"/>
    <property type="project" value="GO_Central"/>
</dbReference>
<dbReference type="InterPro" id="IPR011992">
    <property type="entry name" value="EF-hand-dom_pair"/>
</dbReference>
<dbReference type="HOGENOM" id="CLU_093880_0_0_1"/>
<dbReference type="InterPro" id="IPR036058">
    <property type="entry name" value="Kazal_dom_sf"/>
</dbReference>
<dbReference type="PROSITE" id="PS51465">
    <property type="entry name" value="KAZAL_2"/>
    <property type="match status" value="1"/>
</dbReference>
<feature type="signal peptide" evidence="6">
    <location>
        <begin position="1"/>
        <end position="20"/>
    </location>
</feature>
<evidence type="ECO:0000313" key="8">
    <source>
        <dbReference type="EMBL" id="EDO34342.1"/>
    </source>
</evidence>
<dbReference type="GO" id="GO:0005509">
    <property type="term" value="F:calcium ion binding"/>
    <property type="evidence" value="ECO:0000318"/>
    <property type="project" value="GO_Central"/>
</dbReference>
<dbReference type="InterPro" id="IPR019577">
    <property type="entry name" value="SPARC/Testican_Ca-bd-dom"/>
</dbReference>
<name>A7SPL6_NEMVE</name>
<organism evidence="8 9">
    <name type="scientific">Nematostella vectensis</name>
    <name type="common">Starlet sea anemone</name>
    <dbReference type="NCBI Taxonomy" id="45351"/>
    <lineage>
        <taxon>Eukaryota</taxon>
        <taxon>Metazoa</taxon>
        <taxon>Cnidaria</taxon>
        <taxon>Anthozoa</taxon>
        <taxon>Hexacorallia</taxon>
        <taxon>Actiniaria</taxon>
        <taxon>Edwardsiidae</taxon>
        <taxon>Nematostella</taxon>
    </lineage>
</organism>
<comment type="subcellular location">
    <subcellularLocation>
        <location evidence="1">Secreted</location>
    </subcellularLocation>
</comment>
<dbReference type="PANTHER" id="PTHR13866:SF14">
    <property type="entry name" value="BM-40"/>
    <property type="match status" value="1"/>
</dbReference>
<evidence type="ECO:0000256" key="1">
    <source>
        <dbReference type="ARBA" id="ARBA00004613"/>
    </source>
</evidence>
<dbReference type="GO" id="GO:0050840">
    <property type="term" value="F:extracellular matrix binding"/>
    <property type="evidence" value="ECO:0000318"/>
    <property type="project" value="GO_Central"/>
</dbReference>
<keyword evidence="2" id="KW-0964">Secreted</keyword>
<keyword evidence="4" id="KW-1015">Disulfide bond</keyword>
<dbReference type="Pfam" id="PF10591">
    <property type="entry name" value="SPARC_Ca_bdg"/>
    <property type="match status" value="1"/>
</dbReference>
<dbReference type="InterPro" id="IPR002350">
    <property type="entry name" value="Kazal_dom"/>
</dbReference>
<feature type="domain" description="Kazal-like" evidence="7">
    <location>
        <begin position="34"/>
        <end position="100"/>
    </location>
</feature>
<dbReference type="InParanoid" id="A7SPL6"/>
<evidence type="ECO:0000256" key="3">
    <source>
        <dbReference type="ARBA" id="ARBA00022729"/>
    </source>
</evidence>
<evidence type="ECO:0000313" key="9">
    <source>
        <dbReference type="Proteomes" id="UP000001593"/>
    </source>
</evidence>
<dbReference type="OMA" id="ECYAGAR"/>
<feature type="chain" id="PRO_5002715230" description="Kazal-like domain-containing protein" evidence="6">
    <location>
        <begin position="21"/>
        <end position="230"/>
    </location>
</feature>
<evidence type="ECO:0000256" key="5">
    <source>
        <dbReference type="ARBA" id="ARBA00023180"/>
    </source>
</evidence>
<dbReference type="STRING" id="45351.A7SPL6"/>
<dbReference type="CDD" id="cd00252">
    <property type="entry name" value="EFh_SPARC_EC"/>
    <property type="match status" value="1"/>
</dbReference>
<dbReference type="PANTHER" id="PTHR13866">
    <property type="entry name" value="SPARC OSTEONECTIN"/>
    <property type="match status" value="1"/>
</dbReference>
<accession>A7SPL6</accession>
<protein>
    <recommendedName>
        <fullName evidence="7">Kazal-like domain-containing protein</fullName>
    </recommendedName>
</protein>
<dbReference type="eggNOG" id="KOG4004">
    <property type="taxonomic scope" value="Eukaryota"/>
</dbReference>
<dbReference type="PhylomeDB" id="A7SPL6"/>
<gene>
    <name evidence="8" type="ORF">NEMVEDRAFT_v1g215469</name>
</gene>
<dbReference type="SUPFAM" id="SSF47473">
    <property type="entry name" value="EF-hand"/>
    <property type="match status" value="1"/>
</dbReference>
<reference evidence="8 9" key="1">
    <citation type="journal article" date="2007" name="Science">
        <title>Sea anemone genome reveals ancestral eumetazoan gene repertoire and genomic organization.</title>
        <authorList>
            <person name="Putnam N.H."/>
            <person name="Srivastava M."/>
            <person name="Hellsten U."/>
            <person name="Dirks B."/>
            <person name="Chapman J."/>
            <person name="Salamov A."/>
            <person name="Terry A."/>
            <person name="Shapiro H."/>
            <person name="Lindquist E."/>
            <person name="Kapitonov V.V."/>
            <person name="Jurka J."/>
            <person name="Genikhovich G."/>
            <person name="Grigoriev I.V."/>
            <person name="Lucas S.M."/>
            <person name="Steele R.E."/>
            <person name="Finnerty J.R."/>
            <person name="Technau U."/>
            <person name="Martindale M.Q."/>
            <person name="Rokhsar D.S."/>
        </authorList>
    </citation>
    <scope>NUCLEOTIDE SEQUENCE [LARGE SCALE GENOMIC DNA]</scope>
    <source>
        <strain evidence="9">CH2 X CH6</strain>
    </source>
</reference>
<dbReference type="Gene3D" id="3.30.60.30">
    <property type="match status" value="1"/>
</dbReference>
<keyword evidence="9" id="KW-1185">Reference proteome</keyword>
<dbReference type="Proteomes" id="UP000001593">
    <property type="component" value="Unassembled WGS sequence"/>
</dbReference>
<dbReference type="OrthoDB" id="88467at2759"/>
<evidence type="ECO:0000256" key="6">
    <source>
        <dbReference type="SAM" id="SignalP"/>
    </source>
</evidence>
<evidence type="ECO:0000256" key="4">
    <source>
        <dbReference type="ARBA" id="ARBA00023157"/>
    </source>
</evidence>
<dbReference type="SMART" id="SM00280">
    <property type="entry name" value="KAZAL"/>
    <property type="match status" value="1"/>
</dbReference>
<proteinExistence type="predicted"/>
<keyword evidence="5" id="KW-0325">Glycoprotein</keyword>
<dbReference type="EMBL" id="DS469735">
    <property type="protein sequence ID" value="EDO34342.1"/>
    <property type="molecule type" value="Genomic_DNA"/>
</dbReference>
<dbReference type="Gene3D" id="1.10.238.10">
    <property type="entry name" value="EF-hand"/>
    <property type="match status" value="1"/>
</dbReference>
<dbReference type="AlphaFoldDB" id="A7SPL6"/>
<keyword evidence="3 6" id="KW-0732">Signal</keyword>